<dbReference type="OrthoDB" id="6420824at2759"/>
<evidence type="ECO:0000313" key="3">
    <source>
        <dbReference type="Proteomes" id="UP000000305"/>
    </source>
</evidence>
<organism evidence="2 3">
    <name type="scientific">Daphnia pulex</name>
    <name type="common">Water flea</name>
    <dbReference type="NCBI Taxonomy" id="6669"/>
    <lineage>
        <taxon>Eukaryota</taxon>
        <taxon>Metazoa</taxon>
        <taxon>Ecdysozoa</taxon>
        <taxon>Arthropoda</taxon>
        <taxon>Crustacea</taxon>
        <taxon>Branchiopoda</taxon>
        <taxon>Diplostraca</taxon>
        <taxon>Cladocera</taxon>
        <taxon>Anomopoda</taxon>
        <taxon>Daphniidae</taxon>
        <taxon>Daphnia</taxon>
    </lineage>
</organism>
<dbReference type="KEGG" id="dpx:DAPPUDRAFT_332716"/>
<protein>
    <submittedName>
        <fullName evidence="2">Uncharacterized protein</fullName>
    </submittedName>
</protein>
<gene>
    <name evidence="2" type="ORF">DAPPUDRAFT_332716</name>
</gene>
<evidence type="ECO:0000313" key="2">
    <source>
        <dbReference type="EMBL" id="EFX65905.1"/>
    </source>
</evidence>
<keyword evidence="3" id="KW-1185">Reference proteome</keyword>
<dbReference type="AlphaFoldDB" id="E9HQS4"/>
<reference evidence="2 3" key="1">
    <citation type="journal article" date="2011" name="Science">
        <title>The ecoresponsive genome of Daphnia pulex.</title>
        <authorList>
            <person name="Colbourne J.K."/>
            <person name="Pfrender M.E."/>
            <person name="Gilbert D."/>
            <person name="Thomas W.K."/>
            <person name="Tucker A."/>
            <person name="Oakley T.H."/>
            <person name="Tokishita S."/>
            <person name="Aerts A."/>
            <person name="Arnold G.J."/>
            <person name="Basu M.K."/>
            <person name="Bauer D.J."/>
            <person name="Caceres C.E."/>
            <person name="Carmel L."/>
            <person name="Casola C."/>
            <person name="Choi J.H."/>
            <person name="Detter J.C."/>
            <person name="Dong Q."/>
            <person name="Dusheyko S."/>
            <person name="Eads B.D."/>
            <person name="Frohlich T."/>
            <person name="Geiler-Samerotte K.A."/>
            <person name="Gerlach D."/>
            <person name="Hatcher P."/>
            <person name="Jogdeo S."/>
            <person name="Krijgsveld J."/>
            <person name="Kriventseva E.V."/>
            <person name="Kultz D."/>
            <person name="Laforsch C."/>
            <person name="Lindquist E."/>
            <person name="Lopez J."/>
            <person name="Manak J.R."/>
            <person name="Muller J."/>
            <person name="Pangilinan J."/>
            <person name="Patwardhan R.P."/>
            <person name="Pitluck S."/>
            <person name="Pritham E.J."/>
            <person name="Rechtsteiner A."/>
            <person name="Rho M."/>
            <person name="Rogozin I.B."/>
            <person name="Sakarya O."/>
            <person name="Salamov A."/>
            <person name="Schaack S."/>
            <person name="Shapiro H."/>
            <person name="Shiga Y."/>
            <person name="Skalitzky C."/>
            <person name="Smith Z."/>
            <person name="Souvorov A."/>
            <person name="Sung W."/>
            <person name="Tang Z."/>
            <person name="Tsuchiya D."/>
            <person name="Tu H."/>
            <person name="Vos H."/>
            <person name="Wang M."/>
            <person name="Wolf Y.I."/>
            <person name="Yamagata H."/>
            <person name="Yamada T."/>
            <person name="Ye Y."/>
            <person name="Shaw J.R."/>
            <person name="Andrews J."/>
            <person name="Crease T.J."/>
            <person name="Tang H."/>
            <person name="Lucas S.M."/>
            <person name="Robertson H.M."/>
            <person name="Bork P."/>
            <person name="Koonin E.V."/>
            <person name="Zdobnov E.M."/>
            <person name="Grigoriev I.V."/>
            <person name="Lynch M."/>
            <person name="Boore J.L."/>
        </authorList>
    </citation>
    <scope>NUCLEOTIDE SEQUENCE [LARGE SCALE GENOMIC DNA]</scope>
</reference>
<accession>E9HQS4</accession>
<proteinExistence type="predicted"/>
<dbReference type="InParanoid" id="E9HQS4"/>
<dbReference type="HOGENOM" id="CLU_2280196_0_0_1"/>
<dbReference type="EMBL" id="GL732724">
    <property type="protein sequence ID" value="EFX65905.1"/>
    <property type="molecule type" value="Genomic_DNA"/>
</dbReference>
<sequence length="102" mass="10904">MELGSGLDPSSQQHAIIVTCNSVLDLSDLKAGVINRPKEGRNALLRFVERWFKTLHTFSQVDAGGAQLRLRLNLSGADNGTSAPPLPCDYDTASPSPVLQAS</sequence>
<evidence type="ECO:0000256" key="1">
    <source>
        <dbReference type="SAM" id="MobiDB-lite"/>
    </source>
</evidence>
<feature type="compositionally biased region" description="Polar residues" evidence="1">
    <location>
        <begin position="93"/>
        <end position="102"/>
    </location>
</feature>
<dbReference type="Proteomes" id="UP000000305">
    <property type="component" value="Unassembled WGS sequence"/>
</dbReference>
<name>E9HQS4_DAPPU</name>
<feature type="region of interest" description="Disordered" evidence="1">
    <location>
        <begin position="81"/>
        <end position="102"/>
    </location>
</feature>